<feature type="domain" description="ExoI SH3-like" evidence="17">
    <location>
        <begin position="208"/>
        <end position="361"/>
    </location>
</feature>
<dbReference type="AlphaFoldDB" id="A0A451DG33"/>
<dbReference type="CDD" id="cd06138">
    <property type="entry name" value="ExoI_N"/>
    <property type="match status" value="1"/>
</dbReference>
<protein>
    <recommendedName>
        <fullName evidence="3 14">Exodeoxyribonuclease I</fullName>
        <ecNumber evidence="2 14">3.1.11.1</ecNumber>
    </recommendedName>
</protein>
<dbReference type="FunFam" id="1.20.1280.70:FF:000001">
    <property type="entry name" value="Exodeoxyribonuclease I"/>
    <property type="match status" value="1"/>
</dbReference>
<evidence type="ECO:0000259" key="17">
    <source>
        <dbReference type="PROSITE" id="PS51784"/>
    </source>
</evidence>
<keyword evidence="8 14" id="KW-0269">Exonuclease</keyword>
<evidence type="ECO:0000256" key="10">
    <source>
        <dbReference type="ARBA" id="ARBA00023125"/>
    </source>
</evidence>
<keyword evidence="5 16" id="KW-0479">Metal-binding</keyword>
<dbReference type="EC" id="3.1.11.1" evidence="2 14"/>
<evidence type="ECO:0000256" key="4">
    <source>
        <dbReference type="ARBA" id="ARBA00022722"/>
    </source>
</evidence>
<dbReference type="Gene3D" id="1.20.1280.70">
    <property type="entry name" value="Exonuclease ExoI, domain 3"/>
    <property type="match status" value="1"/>
</dbReference>
<comment type="subunit">
    <text evidence="13">Monomer. Interacts with ssb (via C-terminus); this interaction stimulates the exonuclease activity by recruiting the enzyme to its substrate.</text>
</comment>
<feature type="binding site" evidence="15">
    <location>
        <position position="171"/>
    </location>
    <ligand>
        <name>substrate</name>
    </ligand>
</feature>
<dbReference type="InterPro" id="IPR012337">
    <property type="entry name" value="RNaseH-like_sf"/>
</dbReference>
<evidence type="ECO:0000256" key="3">
    <source>
        <dbReference type="ARBA" id="ARBA00019900"/>
    </source>
</evidence>
<dbReference type="PANTHER" id="PTHR11046:SF11">
    <property type="entry name" value="EXODEOXYRIBONUCLEASE I"/>
    <property type="match status" value="1"/>
</dbReference>
<accession>A0A451DG33</accession>
<dbReference type="Gene3D" id="1.10.287.1240">
    <property type="match status" value="1"/>
</dbReference>
<dbReference type="GO" id="GO:0000175">
    <property type="term" value="F:3'-5'-RNA exonuclease activity"/>
    <property type="evidence" value="ECO:0007669"/>
    <property type="project" value="InterPro"/>
</dbReference>
<dbReference type="FunFam" id="3.30.420.10:FF:000033">
    <property type="entry name" value="Exodeoxyribonuclease I"/>
    <property type="match status" value="1"/>
</dbReference>
<dbReference type="Pfam" id="PF00929">
    <property type="entry name" value="RNase_T"/>
    <property type="match status" value="1"/>
</dbReference>
<dbReference type="PROSITE" id="PS51784">
    <property type="entry name" value="EXOI_SH3"/>
    <property type="match status" value="1"/>
</dbReference>
<dbReference type="Pfam" id="PF26016">
    <property type="entry name" value="ExoI_C"/>
    <property type="match status" value="1"/>
</dbReference>
<keyword evidence="6 14" id="KW-0227">DNA damage</keyword>
<dbReference type="InterPro" id="IPR036397">
    <property type="entry name" value="RNaseH_sf"/>
</dbReference>
<dbReference type="InterPro" id="IPR013620">
    <property type="entry name" value="Exonuc_1_SH3"/>
</dbReference>
<dbReference type="GO" id="GO:0006281">
    <property type="term" value="P:DNA repair"/>
    <property type="evidence" value="ECO:0007669"/>
    <property type="project" value="UniProtKB-KW"/>
</dbReference>
<dbReference type="Gene3D" id="3.30.420.10">
    <property type="entry name" value="Ribonuclease H-like superfamily/Ribonuclease H"/>
    <property type="match status" value="1"/>
</dbReference>
<evidence type="ECO:0000256" key="7">
    <source>
        <dbReference type="ARBA" id="ARBA00022801"/>
    </source>
</evidence>
<keyword evidence="4 14" id="KW-0540">Nuclease</keyword>
<dbReference type="PANTHER" id="PTHR11046">
    <property type="entry name" value="OLIGORIBONUCLEASE, MITOCHONDRIAL"/>
    <property type="match status" value="1"/>
</dbReference>
<name>A0A451DG33_9GAMM</name>
<dbReference type="InterPro" id="IPR022894">
    <property type="entry name" value="Oligoribonuclease"/>
</dbReference>
<keyword evidence="7 14" id="KW-0378">Hydrolase</keyword>
<dbReference type="SUPFAM" id="SSF53098">
    <property type="entry name" value="Ribonuclease H-like"/>
    <property type="match status" value="1"/>
</dbReference>
<evidence type="ECO:0000313" key="20">
    <source>
        <dbReference type="Proteomes" id="UP000294343"/>
    </source>
</evidence>
<evidence type="ECO:0000256" key="9">
    <source>
        <dbReference type="ARBA" id="ARBA00022842"/>
    </source>
</evidence>
<dbReference type="GO" id="GO:0003677">
    <property type="term" value="F:DNA binding"/>
    <property type="evidence" value="ECO:0007669"/>
    <property type="project" value="UniProtKB-KW"/>
</dbReference>
<feature type="binding site" evidence="15">
    <location>
        <position position="23"/>
    </location>
    <ligand>
        <name>substrate</name>
    </ligand>
</feature>
<dbReference type="InterPro" id="IPR034747">
    <property type="entry name" value="EXOI_SH3"/>
</dbReference>
<evidence type="ECO:0000259" key="18">
    <source>
        <dbReference type="PROSITE" id="PS51785"/>
    </source>
</evidence>
<keyword evidence="11 14" id="KW-0234">DNA repair</keyword>
<evidence type="ECO:0000256" key="14">
    <source>
        <dbReference type="PIRNR" id="PIRNR000977"/>
    </source>
</evidence>
<evidence type="ECO:0000256" key="8">
    <source>
        <dbReference type="ARBA" id="ARBA00022839"/>
    </source>
</evidence>
<keyword evidence="9 16" id="KW-0460">Magnesium</keyword>
<dbReference type="EMBL" id="LR217730">
    <property type="protein sequence ID" value="VFP85591.1"/>
    <property type="molecule type" value="Genomic_DNA"/>
</dbReference>
<feature type="binding site" evidence="16">
    <location>
        <position position="192"/>
    </location>
    <ligand>
        <name>Mg(2+)</name>
        <dbReference type="ChEBI" id="CHEBI:18420"/>
        <label>2</label>
    </ligand>
</feature>
<dbReference type="Pfam" id="PF08411">
    <property type="entry name" value="ExoI_SH3"/>
    <property type="match status" value="1"/>
</dbReference>
<evidence type="ECO:0000256" key="11">
    <source>
        <dbReference type="ARBA" id="ARBA00023204"/>
    </source>
</evidence>
<feature type="domain" description="ExoI C-terminal" evidence="18">
    <location>
        <begin position="365"/>
        <end position="481"/>
    </location>
</feature>
<comment type="function">
    <text evidence="12">Degrades single-stranded DNA (ssDNA) in a highly processive manner. Also functions as a DNA deoxyribophosphodiesterase that releases deoxyribose-phosphate moieties following the cleavage of DNA at an apurinic/apyrimidinic (AP) site by either an AP endonuclease or AP lyase.</text>
</comment>
<evidence type="ECO:0000256" key="2">
    <source>
        <dbReference type="ARBA" id="ARBA00012108"/>
    </source>
</evidence>
<evidence type="ECO:0000256" key="6">
    <source>
        <dbReference type="ARBA" id="ARBA00022763"/>
    </source>
</evidence>
<feature type="binding site" evidence="16">
    <location>
        <position position="23"/>
    </location>
    <ligand>
        <name>Mg(2+)</name>
        <dbReference type="ChEBI" id="CHEBI:18420"/>
        <label>2</label>
    </ligand>
</feature>
<dbReference type="GO" id="GO:0046872">
    <property type="term" value="F:metal ion binding"/>
    <property type="evidence" value="ECO:0007669"/>
    <property type="project" value="UniProtKB-KW"/>
</dbReference>
<dbReference type="Proteomes" id="UP000294343">
    <property type="component" value="Chromosome"/>
</dbReference>
<feature type="binding site" evidence="16">
    <location>
        <position position="21"/>
    </location>
    <ligand>
        <name>Mg(2+)</name>
        <dbReference type="ChEBI" id="CHEBI:18420"/>
        <label>1</label>
    </ligand>
</feature>
<evidence type="ECO:0000313" key="19">
    <source>
        <dbReference type="EMBL" id="VFP85591.1"/>
    </source>
</evidence>
<dbReference type="NCBIfam" id="NF008746">
    <property type="entry name" value="PRK11779.1"/>
    <property type="match status" value="1"/>
</dbReference>
<organism evidence="19 20">
    <name type="scientific">Candidatus Erwinia haradaeae</name>
    <dbReference type="NCBI Taxonomy" id="1922217"/>
    <lineage>
        <taxon>Bacteria</taxon>
        <taxon>Pseudomonadati</taxon>
        <taxon>Pseudomonadota</taxon>
        <taxon>Gammaproteobacteria</taxon>
        <taxon>Enterobacterales</taxon>
        <taxon>Erwiniaceae</taxon>
        <taxon>Erwinia</taxon>
    </lineage>
</organism>
<evidence type="ECO:0000256" key="13">
    <source>
        <dbReference type="ARBA" id="ARBA00046792"/>
    </source>
</evidence>
<evidence type="ECO:0000256" key="5">
    <source>
        <dbReference type="ARBA" id="ARBA00022723"/>
    </source>
</evidence>
<comment type="catalytic activity">
    <reaction evidence="1 14">
        <text>Exonucleolytic cleavage in the 3'- to 5'-direction to yield nucleoside 5'-phosphates.</text>
        <dbReference type="EC" id="3.1.11.1"/>
    </reaction>
</comment>
<sequence>MIIGKLYTDIIFMQPTFLFYDYETFGISPSLDRPAQFAAIRTDMDFNIIEEPETIYCCLANDYLPQPEAVLITGITPQIAQLRGINEARFTQRIHKKFCVPNTCIVGYNNICFDDEISRNLFYRNFYDPYDWSWKHSNSRWDLLDVARACYALRPHGIHWPKNHQGLPTFRLEKITQENQIIHHSAHDALSDVYATISLAKLIKKKQPKLYNFLYTHRQKHTLRTLINFSRIRSFVFVSSRFGTEKSNITCVTPLAWHPNNKNTLIACDLGKDISPLTTLNADTSFQFSSNDYNLTNNSFNLPLQLIHINKCPIIAPATVLRESDALRIGINLEYYANNLTQLLQYKKIQEKVTQLYRTKTKHIQLGDIDTQIYNGFFSYADRSKISTICHTSVENLSTLNLTFYDKRIEQLFFRFRARNFPDTLTPVEKMTWLKHRRTILNPIYIQEYKNKIELLYIKYHTDPAKQAQLQALLNYTKDIEFSLSMESL</sequence>
<gene>
    <name evidence="19" type="primary">sbcB</name>
    <name evidence="19" type="ORF">ERCIPSPA2889_037</name>
</gene>
<dbReference type="Gene3D" id="3.30.1520.20">
    <property type="entry name" value="Exonuclease ExoI, domain 2"/>
    <property type="match status" value="1"/>
</dbReference>
<dbReference type="InterPro" id="IPR058561">
    <property type="entry name" value="Exonuc_1_C"/>
</dbReference>
<evidence type="ECO:0000256" key="15">
    <source>
        <dbReference type="PIRSR" id="PIRSR000977-1"/>
    </source>
</evidence>
<evidence type="ECO:0000256" key="12">
    <source>
        <dbReference type="ARBA" id="ARBA00046035"/>
    </source>
</evidence>
<dbReference type="InterPro" id="IPR013520">
    <property type="entry name" value="Ribonucl_H"/>
</dbReference>
<reference evidence="19 20" key="1">
    <citation type="submission" date="2019-02" db="EMBL/GenBank/DDBJ databases">
        <authorList>
            <person name="Manzano-Marin A."/>
            <person name="Manzano-Marin A."/>
        </authorList>
    </citation>
    <scope>NUCLEOTIDE SEQUENCE [LARGE SCALE GENOMIC DNA]</scope>
    <source>
        <strain evidence="19 20">ErCipseudotsugae</strain>
    </source>
</reference>
<dbReference type="GO" id="GO:0008310">
    <property type="term" value="F:single-stranded DNA 3'-5' DNA exonuclease activity"/>
    <property type="evidence" value="ECO:0007669"/>
    <property type="project" value="UniProtKB-EC"/>
</dbReference>
<dbReference type="InterPro" id="IPR038649">
    <property type="entry name" value="EXOI_SH3_sf"/>
</dbReference>
<dbReference type="PIRSF" id="PIRSF000977">
    <property type="entry name" value="Exodeoxyribonuclease_I"/>
    <property type="match status" value="1"/>
</dbReference>
<dbReference type="InterPro" id="IPR023607">
    <property type="entry name" value="Exodeoxyribonuclease_I"/>
</dbReference>
<comment type="cofactor">
    <cofactor evidence="16">
        <name>Mg(2+)</name>
        <dbReference type="ChEBI" id="CHEBI:18420"/>
    </cofactor>
    <text evidence="16">Binds 2 Mg(2+) ions per monomer.</text>
</comment>
<evidence type="ECO:0000256" key="16">
    <source>
        <dbReference type="PIRSR" id="PIRSR000977-2"/>
    </source>
</evidence>
<evidence type="ECO:0000256" key="1">
    <source>
        <dbReference type="ARBA" id="ARBA00000563"/>
    </source>
</evidence>
<proteinExistence type="predicted"/>
<dbReference type="PROSITE" id="PS51785">
    <property type="entry name" value="EXOI_C"/>
    <property type="match status" value="1"/>
</dbReference>
<keyword evidence="10" id="KW-0238">DNA-binding</keyword>